<dbReference type="SUPFAM" id="SSF64438">
    <property type="entry name" value="CNF1/YfiH-like putative cysteine hydrolases"/>
    <property type="match status" value="1"/>
</dbReference>
<dbReference type="HAMAP" id="MF_01440">
    <property type="entry name" value="CheD"/>
    <property type="match status" value="1"/>
</dbReference>
<name>A4CEV6_9GAMM</name>
<dbReference type="Gene3D" id="3.30.1330.200">
    <property type="match status" value="1"/>
</dbReference>
<dbReference type="EC" id="3.5.1.44" evidence="3"/>
<keyword evidence="2 3" id="KW-0378">Hydrolase</keyword>
<dbReference type="EMBL" id="AAOH01000009">
    <property type="protein sequence ID" value="EAR26835.1"/>
    <property type="molecule type" value="Genomic_DNA"/>
</dbReference>
<keyword evidence="1 3" id="KW-0145">Chemotaxis</keyword>
<evidence type="ECO:0000313" key="5">
    <source>
        <dbReference type="Proteomes" id="UP000006201"/>
    </source>
</evidence>
<evidence type="ECO:0000313" key="4">
    <source>
        <dbReference type="EMBL" id="EAR26835.1"/>
    </source>
</evidence>
<evidence type="ECO:0000256" key="2">
    <source>
        <dbReference type="ARBA" id="ARBA00022801"/>
    </source>
</evidence>
<dbReference type="InterPro" id="IPR038592">
    <property type="entry name" value="CheD-like_sf"/>
</dbReference>
<dbReference type="OrthoDB" id="9807202at2"/>
<evidence type="ECO:0000256" key="3">
    <source>
        <dbReference type="HAMAP-Rule" id="MF_01440"/>
    </source>
</evidence>
<dbReference type="GO" id="GO:0050568">
    <property type="term" value="F:protein-glutamine glutaminase activity"/>
    <property type="evidence" value="ECO:0007669"/>
    <property type="project" value="UniProtKB-UniRule"/>
</dbReference>
<keyword evidence="5" id="KW-1185">Reference proteome</keyword>
<comment type="function">
    <text evidence="3">Probably deamidates glutamine residues to glutamate on methyl-accepting chemotaxis receptors (MCPs), playing an important role in chemotaxis.</text>
</comment>
<dbReference type="RefSeq" id="WP_009840615.1">
    <property type="nucleotide sequence ID" value="NZ_CH959302.1"/>
</dbReference>
<dbReference type="PANTHER" id="PTHR35147:SF2">
    <property type="entry name" value="CHEMORECEPTOR GLUTAMINE DEAMIDASE CHED-RELATED"/>
    <property type="match status" value="1"/>
</dbReference>
<dbReference type="InterPro" id="IPR011324">
    <property type="entry name" value="Cytotoxic_necrot_fac-like_cat"/>
</dbReference>
<dbReference type="HOGENOM" id="CLU_087854_0_0_6"/>
<dbReference type="CDD" id="cd16352">
    <property type="entry name" value="CheD"/>
    <property type="match status" value="1"/>
</dbReference>
<accession>A4CEV6</accession>
<dbReference type="PANTHER" id="PTHR35147">
    <property type="entry name" value="CHEMORECEPTOR GLUTAMINE DEAMIDASE CHED-RELATED"/>
    <property type="match status" value="1"/>
</dbReference>
<comment type="catalytic activity">
    <reaction evidence="3">
        <text>L-glutaminyl-[protein] + H2O = L-glutamyl-[protein] + NH4(+)</text>
        <dbReference type="Rhea" id="RHEA:16441"/>
        <dbReference type="Rhea" id="RHEA-COMP:10207"/>
        <dbReference type="Rhea" id="RHEA-COMP:10208"/>
        <dbReference type="ChEBI" id="CHEBI:15377"/>
        <dbReference type="ChEBI" id="CHEBI:28938"/>
        <dbReference type="ChEBI" id="CHEBI:29973"/>
        <dbReference type="ChEBI" id="CHEBI:30011"/>
        <dbReference type="EC" id="3.5.1.44"/>
    </reaction>
</comment>
<protein>
    <recommendedName>
        <fullName evidence="3">Probable chemoreceptor glutamine deamidase CheD</fullName>
        <ecNumber evidence="3">3.5.1.44</ecNumber>
    </recommendedName>
</protein>
<dbReference type="GO" id="GO:0006935">
    <property type="term" value="P:chemotaxis"/>
    <property type="evidence" value="ECO:0007669"/>
    <property type="project" value="UniProtKB-UniRule"/>
</dbReference>
<dbReference type="NCBIfam" id="NF010013">
    <property type="entry name" value="PRK13487.1"/>
    <property type="match status" value="1"/>
</dbReference>
<dbReference type="STRING" id="87626.PTD2_16861"/>
<organism evidence="4 5">
    <name type="scientific">Pseudoalteromonas tunicata D2</name>
    <dbReference type="NCBI Taxonomy" id="87626"/>
    <lineage>
        <taxon>Bacteria</taxon>
        <taxon>Pseudomonadati</taxon>
        <taxon>Pseudomonadota</taxon>
        <taxon>Gammaproteobacteria</taxon>
        <taxon>Alteromonadales</taxon>
        <taxon>Pseudoalteromonadaceae</taxon>
        <taxon>Pseudoalteromonas</taxon>
    </lineage>
</organism>
<dbReference type="eggNOG" id="COG1871">
    <property type="taxonomic scope" value="Bacteria"/>
</dbReference>
<reference evidence="4 5" key="1">
    <citation type="submission" date="2006-02" db="EMBL/GenBank/DDBJ databases">
        <authorList>
            <person name="Moran M.A."/>
            <person name="Kjelleberg S."/>
            <person name="Egan S."/>
            <person name="Saunders N."/>
            <person name="Thomas T."/>
            <person name="Ferriera S."/>
            <person name="Johnson J."/>
            <person name="Kravitz S."/>
            <person name="Halpern A."/>
            <person name="Remington K."/>
            <person name="Beeson K."/>
            <person name="Tran B."/>
            <person name="Rogers Y.-H."/>
            <person name="Friedman R."/>
            <person name="Venter J.C."/>
        </authorList>
    </citation>
    <scope>NUCLEOTIDE SEQUENCE [LARGE SCALE GENOMIC DNA]</scope>
    <source>
        <strain evidence="4 5">D2</strain>
    </source>
</reference>
<sequence length="205" mass="23315">MQHQFKPVFSGFEHVKRYWDRQREIVVAKILPGEFYVTKQNESISTVLGSCISACIYDAKMGIGGMNHFMLPIKAGHADDFTDPLSCRYGNWAMEFLINEVLKNGGSKQNLRVKLFGGGKIISAMTDVGEGNIRFASQYLKQEGLTVESHDVGGPWPRKVLFNPTTGKAHVKKLRSMHNDTIKEREYRYLTEIEQQDAHTDIELF</sequence>
<comment type="caution">
    <text evidence="4">The sequence shown here is derived from an EMBL/GenBank/DDBJ whole genome shotgun (WGS) entry which is preliminary data.</text>
</comment>
<dbReference type="AlphaFoldDB" id="A4CEV6"/>
<evidence type="ECO:0000256" key="1">
    <source>
        <dbReference type="ARBA" id="ARBA00022500"/>
    </source>
</evidence>
<proteinExistence type="inferred from homology"/>
<dbReference type="InterPro" id="IPR005659">
    <property type="entry name" value="Chemorcpt_Glu_NH3ase_CheD"/>
</dbReference>
<gene>
    <name evidence="3" type="primary">cheD</name>
    <name evidence="4" type="ORF">PTD2_16861</name>
</gene>
<dbReference type="Proteomes" id="UP000006201">
    <property type="component" value="Unassembled WGS sequence"/>
</dbReference>
<dbReference type="Pfam" id="PF03975">
    <property type="entry name" value="CheD"/>
    <property type="match status" value="1"/>
</dbReference>
<comment type="similarity">
    <text evidence="3">Belongs to the CheD family.</text>
</comment>